<dbReference type="Pfam" id="PF13420">
    <property type="entry name" value="Acetyltransf_4"/>
    <property type="match status" value="1"/>
</dbReference>
<gene>
    <name evidence="4" type="ORF">EDD79_10627</name>
</gene>
<comment type="caution">
    <text evidence="4">The sequence shown here is derived from an EMBL/GenBank/DDBJ whole genome shotgun (WGS) entry which is preliminary data.</text>
</comment>
<feature type="domain" description="N-acetyltransferase" evidence="3">
    <location>
        <begin position="1"/>
        <end position="160"/>
    </location>
</feature>
<dbReference type="PANTHER" id="PTHR43072">
    <property type="entry name" value="N-ACETYLTRANSFERASE"/>
    <property type="match status" value="1"/>
</dbReference>
<evidence type="ECO:0000313" key="4">
    <source>
        <dbReference type="EMBL" id="TCP95265.1"/>
    </source>
</evidence>
<dbReference type="PANTHER" id="PTHR43072:SF23">
    <property type="entry name" value="UPF0039 PROTEIN C11D3.02C"/>
    <property type="match status" value="1"/>
</dbReference>
<keyword evidence="2" id="KW-0012">Acyltransferase</keyword>
<dbReference type="PROSITE" id="PS51186">
    <property type="entry name" value="GNAT"/>
    <property type="match status" value="1"/>
</dbReference>
<reference evidence="4 5" key="1">
    <citation type="submission" date="2019-03" db="EMBL/GenBank/DDBJ databases">
        <title>Genomic Encyclopedia of Type Strains, Phase IV (KMG-IV): sequencing the most valuable type-strain genomes for metagenomic binning, comparative biology and taxonomic classification.</title>
        <authorList>
            <person name="Goeker M."/>
        </authorList>
    </citation>
    <scope>NUCLEOTIDE SEQUENCE [LARGE SCALE GENOMIC DNA]</scope>
    <source>
        <strain evidence="4 5">DSM 100013</strain>
    </source>
</reference>
<accession>A0A4R2T089</accession>
<evidence type="ECO:0000259" key="3">
    <source>
        <dbReference type="PROSITE" id="PS51186"/>
    </source>
</evidence>
<dbReference type="OrthoDB" id="9798006at2"/>
<dbReference type="EMBL" id="SLYC01000062">
    <property type="protein sequence ID" value="TCP95265.1"/>
    <property type="molecule type" value="Genomic_DNA"/>
</dbReference>
<dbReference type="SUPFAM" id="SSF55729">
    <property type="entry name" value="Acyl-CoA N-acyltransferases (Nat)"/>
    <property type="match status" value="1"/>
</dbReference>
<dbReference type="RefSeq" id="WP_132849716.1">
    <property type="nucleotide sequence ID" value="NZ_CP058648.1"/>
</dbReference>
<dbReference type="InterPro" id="IPR000182">
    <property type="entry name" value="GNAT_dom"/>
</dbReference>
<dbReference type="Proteomes" id="UP000295504">
    <property type="component" value="Unassembled WGS sequence"/>
</dbReference>
<sequence length="162" mass="19149">MIRKVELIDSSDICEIYNYYINNTIITFEEEPVTNEEMEKRIKDVSKELPWFVYDEAGKVLGYAYATKWKTRSGYRYSVELSVYIDKDYRNRGIGSQLYKYLIDSLKEKEIHTLIGGIALPNDKSVKLHEKLGFEKVAHFKEVGYKFNTWIDVGYWQYNPTV</sequence>
<dbReference type="InterPro" id="IPR016181">
    <property type="entry name" value="Acyl_CoA_acyltransferase"/>
</dbReference>
<dbReference type="CDD" id="cd04301">
    <property type="entry name" value="NAT_SF"/>
    <property type="match status" value="1"/>
</dbReference>
<name>A0A4R2T089_9FIRM</name>
<evidence type="ECO:0000256" key="1">
    <source>
        <dbReference type="ARBA" id="ARBA00022679"/>
    </source>
</evidence>
<dbReference type="NCBIfam" id="NF040504">
    <property type="entry name" value="resist_ArsN1b"/>
    <property type="match status" value="1"/>
</dbReference>
<keyword evidence="1 4" id="KW-0808">Transferase</keyword>
<keyword evidence="5" id="KW-1185">Reference proteome</keyword>
<protein>
    <submittedName>
        <fullName evidence="4">Phosphinothricin acetyltransferase</fullName>
    </submittedName>
</protein>
<organism evidence="4 5">
    <name type="scientific">Serpentinicella alkaliphila</name>
    <dbReference type="NCBI Taxonomy" id="1734049"/>
    <lineage>
        <taxon>Bacteria</taxon>
        <taxon>Bacillati</taxon>
        <taxon>Bacillota</taxon>
        <taxon>Clostridia</taxon>
        <taxon>Peptostreptococcales</taxon>
        <taxon>Natronincolaceae</taxon>
        <taxon>Serpentinicella</taxon>
    </lineage>
</organism>
<dbReference type="Gene3D" id="3.40.630.30">
    <property type="match status" value="1"/>
</dbReference>
<evidence type="ECO:0000256" key="2">
    <source>
        <dbReference type="ARBA" id="ARBA00023315"/>
    </source>
</evidence>
<dbReference type="GO" id="GO:0016747">
    <property type="term" value="F:acyltransferase activity, transferring groups other than amino-acyl groups"/>
    <property type="evidence" value="ECO:0007669"/>
    <property type="project" value="InterPro"/>
</dbReference>
<evidence type="ECO:0000313" key="5">
    <source>
        <dbReference type="Proteomes" id="UP000295504"/>
    </source>
</evidence>
<dbReference type="AlphaFoldDB" id="A0A4R2T089"/>
<proteinExistence type="predicted"/>